<proteinExistence type="predicted"/>
<reference evidence="1" key="1">
    <citation type="submission" date="2020-07" db="EMBL/GenBank/DDBJ databases">
        <title>Huge and variable diversity of episymbiotic CPR bacteria and DPANN archaea in groundwater ecosystems.</title>
        <authorList>
            <person name="He C.Y."/>
            <person name="Keren R."/>
            <person name="Whittaker M."/>
            <person name="Farag I.F."/>
            <person name="Doudna J."/>
            <person name="Cate J.H.D."/>
            <person name="Banfield J.F."/>
        </authorList>
    </citation>
    <scope>NUCLEOTIDE SEQUENCE</scope>
    <source>
        <strain evidence="1">NC_groundwater_418_Ag_B-0.1um_45_10</strain>
    </source>
</reference>
<organism evidence="1 2">
    <name type="scientific">Candidatus Sungiibacteriota bacterium</name>
    <dbReference type="NCBI Taxonomy" id="2750080"/>
    <lineage>
        <taxon>Bacteria</taxon>
        <taxon>Candidatus Sungiibacteriota</taxon>
    </lineage>
</organism>
<comment type="caution">
    <text evidence="1">The sequence shown here is derived from an EMBL/GenBank/DDBJ whole genome shotgun (WGS) entry which is preliminary data.</text>
</comment>
<dbReference type="AlphaFoldDB" id="A0A931YDP9"/>
<sequence length="69" mass="7822">MEDLINELVSAAKNRMQTQAEFSVDLLPEIVDEVIDEFSRDGLIDDDEDVEALKAELISRLKNINENSN</sequence>
<dbReference type="EMBL" id="JACPHQ010000023">
    <property type="protein sequence ID" value="MBI2465985.1"/>
    <property type="molecule type" value="Genomic_DNA"/>
</dbReference>
<evidence type="ECO:0000313" key="2">
    <source>
        <dbReference type="Proteomes" id="UP000709672"/>
    </source>
</evidence>
<name>A0A931YDP9_9BACT</name>
<protein>
    <submittedName>
        <fullName evidence="1">Uncharacterized protein</fullName>
    </submittedName>
</protein>
<accession>A0A931YDP9</accession>
<evidence type="ECO:0000313" key="1">
    <source>
        <dbReference type="EMBL" id="MBI2465985.1"/>
    </source>
</evidence>
<gene>
    <name evidence="1" type="ORF">HYV66_02010</name>
</gene>
<dbReference type="Proteomes" id="UP000709672">
    <property type="component" value="Unassembled WGS sequence"/>
</dbReference>